<comment type="caution">
    <text evidence="3">The sequence shown here is derived from an EMBL/GenBank/DDBJ whole genome shotgun (WGS) entry which is preliminary data.</text>
</comment>
<dbReference type="InterPro" id="IPR018744">
    <property type="entry name" value="DUF2293"/>
</dbReference>
<dbReference type="Proteomes" id="UP001301769">
    <property type="component" value="Unassembled WGS sequence"/>
</dbReference>
<reference evidence="3" key="2">
    <citation type="submission" date="2023-05" db="EMBL/GenBank/DDBJ databases">
        <authorList>
            <consortium name="Lawrence Berkeley National Laboratory"/>
            <person name="Steindorff A."/>
            <person name="Hensen N."/>
            <person name="Bonometti L."/>
            <person name="Westerberg I."/>
            <person name="Brannstrom I.O."/>
            <person name="Guillou S."/>
            <person name="Cros-Aarteil S."/>
            <person name="Calhoun S."/>
            <person name="Haridas S."/>
            <person name="Kuo A."/>
            <person name="Mondo S."/>
            <person name="Pangilinan J."/>
            <person name="Riley R."/>
            <person name="Labutti K."/>
            <person name="Andreopoulos B."/>
            <person name="Lipzen A."/>
            <person name="Chen C."/>
            <person name="Yanf M."/>
            <person name="Daum C."/>
            <person name="Ng V."/>
            <person name="Clum A."/>
            <person name="Ohm R."/>
            <person name="Martin F."/>
            <person name="Silar P."/>
            <person name="Natvig D."/>
            <person name="Lalanne C."/>
            <person name="Gautier V."/>
            <person name="Ament-Velasquez S.L."/>
            <person name="Kruys A."/>
            <person name="Hutchinson M.I."/>
            <person name="Powell A.J."/>
            <person name="Barry K."/>
            <person name="Miller A.N."/>
            <person name="Grigoriev I.V."/>
            <person name="Debuchy R."/>
            <person name="Gladieux P."/>
            <person name="Thoren M.H."/>
            <person name="Johannesson H."/>
        </authorList>
    </citation>
    <scope>NUCLEOTIDE SEQUENCE</scope>
    <source>
        <strain evidence="3">PSN293</strain>
    </source>
</reference>
<accession>A0AAN7BA48</accession>
<reference evidence="3" key="1">
    <citation type="journal article" date="2023" name="Mol. Phylogenet. Evol.">
        <title>Genome-scale phylogeny and comparative genomics of the fungal order Sordariales.</title>
        <authorList>
            <person name="Hensen N."/>
            <person name="Bonometti L."/>
            <person name="Westerberg I."/>
            <person name="Brannstrom I.O."/>
            <person name="Guillou S."/>
            <person name="Cros-Aarteil S."/>
            <person name="Calhoun S."/>
            <person name="Haridas S."/>
            <person name="Kuo A."/>
            <person name="Mondo S."/>
            <person name="Pangilinan J."/>
            <person name="Riley R."/>
            <person name="LaButti K."/>
            <person name="Andreopoulos B."/>
            <person name="Lipzen A."/>
            <person name="Chen C."/>
            <person name="Yan M."/>
            <person name="Daum C."/>
            <person name="Ng V."/>
            <person name="Clum A."/>
            <person name="Steindorff A."/>
            <person name="Ohm R.A."/>
            <person name="Martin F."/>
            <person name="Silar P."/>
            <person name="Natvig D.O."/>
            <person name="Lalanne C."/>
            <person name="Gautier V."/>
            <person name="Ament-Velasquez S.L."/>
            <person name="Kruys A."/>
            <person name="Hutchinson M.I."/>
            <person name="Powell A.J."/>
            <person name="Barry K."/>
            <person name="Miller A.N."/>
            <person name="Grigoriev I.V."/>
            <person name="Debuchy R."/>
            <person name="Gladieux P."/>
            <person name="Hiltunen Thoren M."/>
            <person name="Johannesson H."/>
        </authorList>
    </citation>
    <scope>NUCLEOTIDE SEQUENCE</scope>
    <source>
        <strain evidence="3">PSN293</strain>
    </source>
</reference>
<feature type="compositionally biased region" description="Basic and acidic residues" evidence="1">
    <location>
        <begin position="865"/>
        <end position="879"/>
    </location>
</feature>
<feature type="region of interest" description="Disordered" evidence="1">
    <location>
        <begin position="326"/>
        <end position="383"/>
    </location>
</feature>
<dbReference type="PANTHER" id="PTHR38113:SF1">
    <property type="entry name" value="DUF2293 DOMAIN-CONTAINING PROTEIN"/>
    <property type="match status" value="1"/>
</dbReference>
<feature type="region of interest" description="Disordered" evidence="1">
    <location>
        <begin position="284"/>
        <end position="314"/>
    </location>
</feature>
<evidence type="ECO:0000256" key="1">
    <source>
        <dbReference type="SAM" id="MobiDB-lite"/>
    </source>
</evidence>
<dbReference type="EMBL" id="MU858071">
    <property type="protein sequence ID" value="KAK4216159.1"/>
    <property type="molecule type" value="Genomic_DNA"/>
</dbReference>
<dbReference type="Pfam" id="PF10056">
    <property type="entry name" value="DUF2293"/>
    <property type="match status" value="1"/>
</dbReference>
<name>A0AAN7BA48_9PEZI</name>
<feature type="region of interest" description="Disordered" evidence="1">
    <location>
        <begin position="835"/>
        <end position="879"/>
    </location>
</feature>
<evidence type="ECO:0000313" key="4">
    <source>
        <dbReference type="Proteomes" id="UP001301769"/>
    </source>
</evidence>
<dbReference type="AlphaFoldDB" id="A0AAN7BA48"/>
<feature type="domain" description="DUF2293" evidence="2">
    <location>
        <begin position="176"/>
        <end position="263"/>
    </location>
</feature>
<feature type="compositionally biased region" description="Acidic residues" evidence="1">
    <location>
        <begin position="287"/>
        <end position="304"/>
    </location>
</feature>
<protein>
    <recommendedName>
        <fullName evidence="2">DUF2293 domain-containing protein</fullName>
    </recommendedName>
</protein>
<organism evidence="3 4">
    <name type="scientific">Rhypophila decipiens</name>
    <dbReference type="NCBI Taxonomy" id="261697"/>
    <lineage>
        <taxon>Eukaryota</taxon>
        <taxon>Fungi</taxon>
        <taxon>Dikarya</taxon>
        <taxon>Ascomycota</taxon>
        <taxon>Pezizomycotina</taxon>
        <taxon>Sordariomycetes</taxon>
        <taxon>Sordariomycetidae</taxon>
        <taxon>Sordariales</taxon>
        <taxon>Naviculisporaceae</taxon>
        <taxon>Rhypophila</taxon>
    </lineage>
</organism>
<evidence type="ECO:0000259" key="2">
    <source>
        <dbReference type="Pfam" id="PF10056"/>
    </source>
</evidence>
<feature type="compositionally biased region" description="Basic residues" evidence="1">
    <location>
        <begin position="356"/>
        <end position="378"/>
    </location>
</feature>
<keyword evidence="4" id="KW-1185">Reference proteome</keyword>
<feature type="region of interest" description="Disordered" evidence="1">
    <location>
        <begin position="1"/>
        <end position="30"/>
    </location>
</feature>
<dbReference type="PANTHER" id="PTHR38113">
    <property type="match status" value="1"/>
</dbReference>
<proteinExistence type="predicted"/>
<sequence>MGRSKSTGPTAAAGNHAKERHRKDKKGNYWDWNKTPPPGLIATLDKPQVKFKHRVELEFVENTNRKKKLEFEFYKSRHPPPLFEFVPIGNPDFTDLCKEISRERGAMIYIVAPLYHGDSKQLSVHTHRIGHHFRQAIVEEARQQLKVPIDIDLVPGEPEPIPETQAEINKEAEKHIMELFPRIPNPDRQMIIDHAFNLSKKNDRDPPVGLAKDIPLTSRVQLAVLAHIRHTHTRYDQLLRETDWASARKVCEPVCLDILVKWRGDEESGRDQLDEILREVIYINSDSESDDDDEDDSETDDELSDSPSALVSPGFRVEVEGGLDKATTVQPTAVPDRQRTAPLNPAKEDAVLRQPRTTRKVKKRKNKKKKGPKRKTKFQRGLSRYQAAWEQAQERRRCEEANEQARSPDALPTVMNRAAGYGSSLPRYAPYPAFHDLDAPINNREVLRYDDPPPTRLPVTAYHHQGSRAEAARFYDEVKPIVGSPVTRDAGIVVRRTRNFEEDLKDHLVKSIEPTSPDVLSFPAQSFGQPHWEQHRIRSAPEVQYDGGHQASAGYSGLRRNPEYLDPHPRDQLLVNTGFSSQHIVPVTSQPTAYGRTFSSPGASIAPGTAFPTYREVPPTGPARSDARVEPPRVIWIDDDDGDDALLRTKARPIVIQDEYGEAQQVMVDTRQPQTTRAATDAQYHDSDRVDVYRTRVVERRIEPAGYDMSQDFSDIVRVSNKFPRRHEPQHYAADVGGPAHRSPAPLYYQQDAFHGDPMLPRHSHPAPRARVERVIAMVEEPLRQYPYQTDVARQPVSVSYGVQRQEWVVGHEYVSTAAHDGGVRRFTSPVLRTEAGGGGHWSRPASAMPPSPNPNPNANNRLASVRDYRREDGVIELN</sequence>
<evidence type="ECO:0000313" key="3">
    <source>
        <dbReference type="EMBL" id="KAK4216159.1"/>
    </source>
</evidence>
<gene>
    <name evidence="3" type="ORF">QBC37DRAFT_100620</name>
</gene>